<evidence type="ECO:0000313" key="16">
    <source>
        <dbReference type="EMBL" id="CAL4042975.1"/>
    </source>
</evidence>
<evidence type="ECO:0000259" key="15">
    <source>
        <dbReference type="PROSITE" id="PS51918"/>
    </source>
</evidence>
<comment type="function">
    <text evidence="14">Specifically methylates position 2 of adenine 2503 in 23S rRNA and position 2 of adenine 37 in tRNAs. m2A2503 modification seems to play a crucial role in the proofreading step occurring at the peptidyl transferase center and thus would serve to optimize ribosomal fidelity.</text>
</comment>
<evidence type="ECO:0000256" key="9">
    <source>
        <dbReference type="ARBA" id="ARBA00022694"/>
    </source>
</evidence>
<accession>A0AAT9IGR2</accession>
<comment type="similarity">
    <text evidence="2 14">Belongs to the radical SAM superfamily. RlmN family.</text>
</comment>
<dbReference type="GO" id="GO:0046872">
    <property type="term" value="F:metal ion binding"/>
    <property type="evidence" value="ECO:0007669"/>
    <property type="project" value="UniProtKB-KW"/>
</dbReference>
<feature type="binding site" evidence="14">
    <location>
        <position position="119"/>
    </location>
    <ligand>
        <name>[4Fe-4S] cluster</name>
        <dbReference type="ChEBI" id="CHEBI:49883"/>
        <note>4Fe-4S-S-AdoMet</note>
    </ligand>
</feature>
<dbReference type="SFLD" id="SFLDF00275">
    <property type="entry name" value="adenosine_C2_methyltransferase"/>
    <property type="match status" value="1"/>
</dbReference>
<keyword evidence="4 14" id="KW-0963">Cytoplasm</keyword>
<dbReference type="GO" id="GO:0051539">
    <property type="term" value="F:4 iron, 4 sulfur cluster binding"/>
    <property type="evidence" value="ECO:0007669"/>
    <property type="project" value="UniProtKB-UniRule"/>
</dbReference>
<feature type="binding site" evidence="14">
    <location>
        <position position="116"/>
    </location>
    <ligand>
        <name>[4Fe-4S] cluster</name>
        <dbReference type="ChEBI" id="CHEBI:49883"/>
        <note>4Fe-4S-S-AdoMet</note>
    </ligand>
</feature>
<dbReference type="GO" id="GO:0002935">
    <property type="term" value="F:tRNA (adenine(37)-C2)-methyltransferase activity"/>
    <property type="evidence" value="ECO:0007669"/>
    <property type="project" value="UniProtKB-UniRule"/>
</dbReference>
<sequence>MINKINLLDLDKQQMYRFFLSIGEKQFRVNQIMNWIYKYYCNDFNKMTNLNLSLKKKLNDIACIYSPKFLKEQISLDGTIKWSVEIGNKLIETIYIPEKKRSTICVSSQIGCVLKCKFCSTGYQGFNGNLSISEIIGQIWNASRIIKNKSSKKNTSITNIVFMGMGEPLLNIKNLIPALKIITDSSCFNISKRRVTVSTSGIVSGLKILRNTIDVNLAISLHASNDKIRNLIMPINKKYSIESILSEVRKYLKTSKANHGGVTIEYVMLKNINDSLNNAKELAVLLKNIPSKINLIPWNHFIGTNYKSSSYNTIINFSKILKKQGFITTIRKNRGEDIKAACGQLVGKM</sequence>
<comment type="cofactor">
    <cofactor evidence="14">
        <name>[4Fe-4S] cluster</name>
        <dbReference type="ChEBI" id="CHEBI:49883"/>
    </cofactor>
    <text evidence="14">Binds 1 [4Fe-4S] cluster. The cluster is coordinated with 3 cysteines and an exchangeable S-adenosyl-L-methionine.</text>
</comment>
<comment type="catalytic activity">
    <reaction evidence="14">
        <text>adenosine(37) in tRNA + 2 reduced [2Fe-2S]-[ferredoxin] + 2 S-adenosyl-L-methionine = 2-methyladenosine(37) in tRNA + 5'-deoxyadenosine + L-methionine + 2 oxidized [2Fe-2S]-[ferredoxin] + S-adenosyl-L-homocysteine</text>
        <dbReference type="Rhea" id="RHEA:43332"/>
        <dbReference type="Rhea" id="RHEA-COMP:10000"/>
        <dbReference type="Rhea" id="RHEA-COMP:10001"/>
        <dbReference type="Rhea" id="RHEA-COMP:10162"/>
        <dbReference type="Rhea" id="RHEA-COMP:10485"/>
        <dbReference type="ChEBI" id="CHEBI:17319"/>
        <dbReference type="ChEBI" id="CHEBI:33737"/>
        <dbReference type="ChEBI" id="CHEBI:33738"/>
        <dbReference type="ChEBI" id="CHEBI:57844"/>
        <dbReference type="ChEBI" id="CHEBI:57856"/>
        <dbReference type="ChEBI" id="CHEBI:59789"/>
        <dbReference type="ChEBI" id="CHEBI:74411"/>
        <dbReference type="ChEBI" id="CHEBI:74497"/>
        <dbReference type="EC" id="2.1.1.192"/>
    </reaction>
</comment>
<keyword evidence="6 14" id="KW-0489">Methyltransferase</keyword>
<evidence type="ECO:0000256" key="2">
    <source>
        <dbReference type="ARBA" id="ARBA00007544"/>
    </source>
</evidence>
<reference evidence="16" key="1">
    <citation type="submission" date="2024-06" db="EMBL/GenBank/DDBJ databases">
        <authorList>
            <person name="Manzano-Marin A."/>
            <person name="Manzano-Marin A."/>
            <person name="Alejandro Manzano Marin A."/>
        </authorList>
    </citation>
    <scope>NUCLEOTIDE SEQUENCE</scope>
    <source>
        <strain evidence="16">Ancorni-2928</strain>
    </source>
</reference>
<evidence type="ECO:0000256" key="13">
    <source>
        <dbReference type="ARBA" id="ARBA00023157"/>
    </source>
</evidence>
<dbReference type="InterPro" id="IPR058240">
    <property type="entry name" value="rSAM_sf"/>
</dbReference>
<dbReference type="EMBL" id="OZ060371">
    <property type="protein sequence ID" value="CAL4042975.1"/>
    <property type="molecule type" value="Genomic_DNA"/>
</dbReference>
<comment type="miscellaneous">
    <text evidence="14">Reaction proceeds by a ping-pong mechanism involving intermediate methylation of a conserved cysteine residue.</text>
</comment>
<dbReference type="InterPro" id="IPR048641">
    <property type="entry name" value="RlmN_N"/>
</dbReference>
<keyword evidence="13 14" id="KW-1015">Disulfide bond</keyword>
<evidence type="ECO:0000256" key="11">
    <source>
        <dbReference type="ARBA" id="ARBA00023004"/>
    </source>
</evidence>
<feature type="binding site" evidence="14">
    <location>
        <begin position="220"/>
        <end position="222"/>
    </location>
    <ligand>
        <name>S-adenosyl-L-methionine</name>
        <dbReference type="ChEBI" id="CHEBI:59789"/>
    </ligand>
</feature>
<keyword evidence="12 14" id="KW-0411">Iron-sulfur</keyword>
<dbReference type="SFLD" id="SFLDS00029">
    <property type="entry name" value="Radical_SAM"/>
    <property type="match status" value="1"/>
</dbReference>
<dbReference type="Pfam" id="PF04055">
    <property type="entry name" value="Radical_SAM"/>
    <property type="match status" value="1"/>
</dbReference>
<dbReference type="Gene3D" id="1.10.150.530">
    <property type="match status" value="1"/>
</dbReference>
<dbReference type="GO" id="GO:0005737">
    <property type="term" value="C:cytoplasm"/>
    <property type="evidence" value="ECO:0007669"/>
    <property type="project" value="UniProtKB-SubCell"/>
</dbReference>
<organism evidence="16">
    <name type="scientific">Buchnera aphidicola</name>
    <name type="common">Anoecia corni</name>
    <dbReference type="NCBI Taxonomy" id="2994477"/>
    <lineage>
        <taxon>Bacteria</taxon>
        <taxon>Pseudomonadati</taxon>
        <taxon>Pseudomonadota</taxon>
        <taxon>Gammaproteobacteria</taxon>
        <taxon>Enterobacterales</taxon>
        <taxon>Erwiniaceae</taxon>
        <taxon>Buchnera</taxon>
    </lineage>
</organism>
<dbReference type="GO" id="GO:0070040">
    <property type="term" value="F:rRNA (adenine(2503)-C2-)-methyltransferase activity"/>
    <property type="evidence" value="ECO:0007669"/>
    <property type="project" value="UniProtKB-UniRule"/>
</dbReference>
<dbReference type="RefSeq" id="WP_367681188.1">
    <property type="nucleotide sequence ID" value="NZ_OZ060371.1"/>
</dbReference>
<feature type="active site" description="S-methylcysteine intermediate" evidence="14">
    <location>
        <position position="342"/>
    </location>
</feature>
<evidence type="ECO:0000256" key="12">
    <source>
        <dbReference type="ARBA" id="ARBA00023014"/>
    </source>
</evidence>
<feature type="binding site" evidence="14">
    <location>
        <begin position="166"/>
        <end position="167"/>
    </location>
    <ligand>
        <name>S-adenosyl-L-methionine</name>
        <dbReference type="ChEBI" id="CHEBI:59789"/>
    </ligand>
</feature>
<dbReference type="InterPro" id="IPR013785">
    <property type="entry name" value="Aldolase_TIM"/>
</dbReference>
<keyword evidence="5 14" id="KW-0698">rRNA processing</keyword>
<dbReference type="GO" id="GO:0030488">
    <property type="term" value="P:tRNA methylation"/>
    <property type="evidence" value="ECO:0007669"/>
    <property type="project" value="UniProtKB-UniRule"/>
</dbReference>
<dbReference type="SFLD" id="SFLDG01062">
    <property type="entry name" value="methyltransferase_(Class_A)"/>
    <property type="match status" value="1"/>
</dbReference>
<keyword evidence="11 14" id="KW-0408">Iron</keyword>
<dbReference type="InterPro" id="IPR040072">
    <property type="entry name" value="Methyltransferase_A"/>
</dbReference>
<evidence type="ECO:0000256" key="14">
    <source>
        <dbReference type="HAMAP-Rule" id="MF_01849"/>
    </source>
</evidence>
<evidence type="ECO:0000256" key="5">
    <source>
        <dbReference type="ARBA" id="ARBA00022552"/>
    </source>
</evidence>
<dbReference type="GO" id="GO:0000049">
    <property type="term" value="F:tRNA binding"/>
    <property type="evidence" value="ECO:0007669"/>
    <property type="project" value="UniProtKB-UniRule"/>
</dbReference>
<comment type="catalytic activity">
    <reaction evidence="14">
        <text>adenosine(2503) in 23S rRNA + 2 reduced [2Fe-2S]-[ferredoxin] + 2 S-adenosyl-L-methionine = 2-methyladenosine(2503) in 23S rRNA + 5'-deoxyadenosine + L-methionine + 2 oxidized [2Fe-2S]-[ferredoxin] + S-adenosyl-L-homocysteine</text>
        <dbReference type="Rhea" id="RHEA:42916"/>
        <dbReference type="Rhea" id="RHEA-COMP:10000"/>
        <dbReference type="Rhea" id="RHEA-COMP:10001"/>
        <dbReference type="Rhea" id="RHEA-COMP:10152"/>
        <dbReference type="Rhea" id="RHEA-COMP:10282"/>
        <dbReference type="ChEBI" id="CHEBI:17319"/>
        <dbReference type="ChEBI" id="CHEBI:33737"/>
        <dbReference type="ChEBI" id="CHEBI:33738"/>
        <dbReference type="ChEBI" id="CHEBI:57844"/>
        <dbReference type="ChEBI" id="CHEBI:57856"/>
        <dbReference type="ChEBI" id="CHEBI:59789"/>
        <dbReference type="ChEBI" id="CHEBI:74411"/>
        <dbReference type="ChEBI" id="CHEBI:74497"/>
        <dbReference type="EC" id="2.1.1.192"/>
    </reaction>
</comment>
<dbReference type="CDD" id="cd01335">
    <property type="entry name" value="Radical_SAM"/>
    <property type="match status" value="1"/>
</dbReference>
<keyword evidence="8 14" id="KW-0949">S-adenosyl-L-methionine</keyword>
<evidence type="ECO:0000256" key="7">
    <source>
        <dbReference type="ARBA" id="ARBA00022679"/>
    </source>
</evidence>
<dbReference type="PIRSF" id="PIRSF006004">
    <property type="entry name" value="CHP00048"/>
    <property type="match status" value="1"/>
</dbReference>
<gene>
    <name evidence="14 16" type="primary">rlmN</name>
    <name evidence="16" type="ORF">BUANCORI2928_224</name>
</gene>
<feature type="binding site" evidence="14">
    <location>
        <position position="112"/>
    </location>
    <ligand>
        <name>[4Fe-4S] cluster</name>
        <dbReference type="ChEBI" id="CHEBI:49883"/>
        <note>4Fe-4S-S-AdoMet</note>
    </ligand>
</feature>
<feature type="binding site" evidence="14">
    <location>
        <position position="299"/>
    </location>
    <ligand>
        <name>S-adenosyl-L-methionine</name>
        <dbReference type="ChEBI" id="CHEBI:59789"/>
    </ligand>
</feature>
<evidence type="ECO:0000256" key="8">
    <source>
        <dbReference type="ARBA" id="ARBA00022691"/>
    </source>
</evidence>
<protein>
    <recommendedName>
        <fullName evidence="14">Dual-specificity RNA methyltransferase RlmN</fullName>
        <ecNumber evidence="14">2.1.1.192</ecNumber>
    </recommendedName>
    <alternativeName>
        <fullName evidence="14">23S rRNA (adenine(2503)-C(2))-methyltransferase</fullName>
    </alternativeName>
    <alternativeName>
        <fullName evidence="14">23S rRNA m2A2503 methyltransferase</fullName>
    </alternativeName>
    <alternativeName>
        <fullName evidence="14">Ribosomal RNA large subunit methyltransferase N</fullName>
    </alternativeName>
    <alternativeName>
        <fullName evidence="14">tRNA (adenine(37)-C(2))-methyltransferase</fullName>
    </alternativeName>
    <alternativeName>
        <fullName evidence="14">tRNA m2A37 methyltransferase</fullName>
    </alternativeName>
</protein>
<dbReference type="EC" id="2.1.1.192" evidence="14"/>
<evidence type="ECO:0000256" key="6">
    <source>
        <dbReference type="ARBA" id="ARBA00022603"/>
    </source>
</evidence>
<dbReference type="GO" id="GO:0019843">
    <property type="term" value="F:rRNA binding"/>
    <property type="evidence" value="ECO:0007669"/>
    <property type="project" value="UniProtKB-UniRule"/>
</dbReference>
<evidence type="ECO:0000256" key="4">
    <source>
        <dbReference type="ARBA" id="ARBA00022490"/>
    </source>
</evidence>
<dbReference type="FunFam" id="1.10.150.530:FF:000003">
    <property type="entry name" value="Dual-specificity RNA methyltransferase RlmN"/>
    <property type="match status" value="1"/>
</dbReference>
<dbReference type="NCBIfam" id="TIGR00048">
    <property type="entry name" value="rRNA_mod_RlmN"/>
    <property type="match status" value="1"/>
</dbReference>
<keyword evidence="7 14" id="KW-0808">Transferase</keyword>
<keyword evidence="3 14" id="KW-0004">4Fe-4S</keyword>
<dbReference type="PANTHER" id="PTHR30544:SF5">
    <property type="entry name" value="RADICAL SAM CORE DOMAIN-CONTAINING PROTEIN"/>
    <property type="match status" value="1"/>
</dbReference>
<dbReference type="PROSITE" id="PS51918">
    <property type="entry name" value="RADICAL_SAM"/>
    <property type="match status" value="1"/>
</dbReference>
<feature type="disulfide bond" description="(transient)" evidence="14">
    <location>
        <begin position="105"/>
        <end position="342"/>
    </location>
</feature>
<evidence type="ECO:0000256" key="1">
    <source>
        <dbReference type="ARBA" id="ARBA00004496"/>
    </source>
</evidence>
<dbReference type="HAMAP" id="MF_01849">
    <property type="entry name" value="RNA_methyltr_RlmN"/>
    <property type="match status" value="1"/>
</dbReference>
<dbReference type="SUPFAM" id="SSF102114">
    <property type="entry name" value="Radical SAM enzymes"/>
    <property type="match status" value="1"/>
</dbReference>
<dbReference type="PANTHER" id="PTHR30544">
    <property type="entry name" value="23S RRNA METHYLTRANSFERASE"/>
    <property type="match status" value="1"/>
</dbReference>
<feature type="domain" description="Radical SAM core" evidence="15">
    <location>
        <begin position="98"/>
        <end position="339"/>
    </location>
</feature>
<dbReference type="FunFam" id="3.20.20.70:FF:000008">
    <property type="entry name" value="Dual-specificity RNA methyltransferase RlmN"/>
    <property type="match status" value="1"/>
</dbReference>
<dbReference type="GO" id="GO:0070475">
    <property type="term" value="P:rRNA base methylation"/>
    <property type="evidence" value="ECO:0007669"/>
    <property type="project" value="UniProtKB-UniRule"/>
</dbReference>
<dbReference type="InterPro" id="IPR004383">
    <property type="entry name" value="rRNA_lsu_MTrfase_RlmN/Cfr"/>
</dbReference>
<keyword evidence="9 14" id="KW-0819">tRNA processing</keyword>
<dbReference type="InterPro" id="IPR027492">
    <property type="entry name" value="RNA_MTrfase_RlmN"/>
</dbReference>
<name>A0AAT9IGR2_9GAMM</name>
<dbReference type="InterPro" id="IPR007197">
    <property type="entry name" value="rSAM"/>
</dbReference>
<feature type="binding site" evidence="14">
    <location>
        <position position="198"/>
    </location>
    <ligand>
        <name>S-adenosyl-L-methionine</name>
        <dbReference type="ChEBI" id="CHEBI:59789"/>
    </ligand>
</feature>
<evidence type="ECO:0000256" key="3">
    <source>
        <dbReference type="ARBA" id="ARBA00022485"/>
    </source>
</evidence>
<evidence type="ECO:0000256" key="10">
    <source>
        <dbReference type="ARBA" id="ARBA00022723"/>
    </source>
</evidence>
<keyword evidence="10 14" id="KW-0479">Metal-binding</keyword>
<dbReference type="Pfam" id="PF21016">
    <property type="entry name" value="RlmN_N"/>
    <property type="match status" value="1"/>
</dbReference>
<dbReference type="Gene3D" id="3.20.20.70">
    <property type="entry name" value="Aldolase class I"/>
    <property type="match status" value="1"/>
</dbReference>
<proteinExistence type="inferred from homology"/>
<comment type="subcellular location">
    <subcellularLocation>
        <location evidence="1 14">Cytoplasm</location>
    </subcellularLocation>
</comment>
<feature type="active site" description="Proton acceptor" evidence="14">
    <location>
        <position position="92"/>
    </location>
</feature>
<dbReference type="AlphaFoldDB" id="A0AAT9IGR2"/>